<dbReference type="RefSeq" id="WP_036434295.1">
    <property type="nucleotide sequence ID" value="NZ_LR215039.1"/>
</dbReference>
<dbReference type="EMBL" id="LR215039">
    <property type="protein sequence ID" value="VEU76485.1"/>
    <property type="molecule type" value="Genomic_DNA"/>
</dbReference>
<sequence length="550" mass="65411">MKIFKFKNKYLIVSLIALGSLSISVPLIIHFSTSQSYKNLNFSENLTSYTNNLNVNLPENTYEKKQYYENGNLVYYTDRIELLSPVTAYEISLYAQKLSAKEKQFVSESVDWEKYLKLNSINYLINLLNPYFVFKNQTEENLKIIENYLDKYFDKETKEFNLQTFDLDIWTVFRFVESFYLNENARHLLKKYSFKNSLQYLISKIQDKDPLSTNKIFLYQSLVYTDNLSLIDLKNNSDFVEYKKYVKKWEESYNSKKGYSDIGKISDLIVLLRQSNQISENEYDDLINKVLFWKEMILEKGTSWLLVNLRDYFTTEELTKRFYNDISKIEPVIRFDSKSNFYWKVLFQFDNEHNPDSTTIVREEILKALNDKKAYVEPEDFLYLLKYSDNFDKEFIVKNYLLLETYFQNMVKYSSAGYKTIVKIALILSTYAKTPKNIPLQIYNYLKELVSESKLKEINKIPPNLLADYFFLNSIIVDDISKSDKELILNTIRKQNLEFFLSLDEEVLKFLHSKNPKIFDNVQIKENFGTFDKSEKIYKTFLIKSLKSNA</sequence>
<dbReference type="AlphaFoldDB" id="A0A449B7C2"/>
<reference evidence="1 2" key="1">
    <citation type="submission" date="2019-01" db="EMBL/GenBank/DDBJ databases">
        <authorList>
            <consortium name="Pathogen Informatics"/>
        </authorList>
    </citation>
    <scope>NUCLEOTIDE SEQUENCE [LARGE SCALE GENOMIC DNA]</scope>
    <source>
        <strain evidence="1 2">NCTC10179</strain>
    </source>
</reference>
<name>A0A449B7C2_9BACT</name>
<evidence type="ECO:0000313" key="2">
    <source>
        <dbReference type="Proteomes" id="UP000289497"/>
    </source>
</evidence>
<proteinExistence type="predicted"/>
<keyword evidence="2" id="KW-1185">Reference proteome</keyword>
<dbReference type="KEGG" id="mcou:NCTC10179_00671"/>
<dbReference type="Proteomes" id="UP000289497">
    <property type="component" value="Chromosome"/>
</dbReference>
<organism evidence="1 2">
    <name type="scientific">Mycoplasmopsis columboralis</name>
    <dbReference type="NCBI Taxonomy" id="171282"/>
    <lineage>
        <taxon>Bacteria</taxon>
        <taxon>Bacillati</taxon>
        <taxon>Mycoplasmatota</taxon>
        <taxon>Mycoplasmoidales</taxon>
        <taxon>Metamycoplasmataceae</taxon>
        <taxon>Mycoplasmopsis</taxon>
    </lineage>
</organism>
<evidence type="ECO:0000313" key="1">
    <source>
        <dbReference type="EMBL" id="VEU76485.1"/>
    </source>
</evidence>
<protein>
    <submittedName>
        <fullName evidence="1">Uncharacterized protein</fullName>
    </submittedName>
</protein>
<gene>
    <name evidence="1" type="ORF">NCTC10179_00671</name>
</gene>
<accession>A0A449B7C2</accession>